<comment type="caution">
    <text evidence="2">The sequence shown here is derived from an EMBL/GenBank/DDBJ whole genome shotgun (WGS) entry which is preliminary data.</text>
</comment>
<feature type="transmembrane region" description="Helical" evidence="1">
    <location>
        <begin position="167"/>
        <end position="194"/>
    </location>
</feature>
<evidence type="ECO:0000313" key="2">
    <source>
        <dbReference type="EMBL" id="KAK2140790.1"/>
    </source>
</evidence>
<feature type="transmembrane region" description="Helical" evidence="1">
    <location>
        <begin position="133"/>
        <end position="155"/>
    </location>
</feature>
<proteinExistence type="predicted"/>
<reference evidence="2" key="1">
    <citation type="journal article" date="2023" name="Mol. Biol. Evol.">
        <title>Third-Generation Sequencing Reveals the Adaptive Role of the Epigenome in Three Deep-Sea Polychaetes.</title>
        <authorList>
            <person name="Perez M."/>
            <person name="Aroh O."/>
            <person name="Sun Y."/>
            <person name="Lan Y."/>
            <person name="Juniper S.K."/>
            <person name="Young C.R."/>
            <person name="Angers B."/>
            <person name="Qian P.Y."/>
        </authorList>
    </citation>
    <scope>NUCLEOTIDE SEQUENCE</scope>
    <source>
        <strain evidence="2">P08H-3</strain>
    </source>
</reference>
<keyword evidence="1" id="KW-0812">Transmembrane</keyword>
<evidence type="ECO:0000256" key="1">
    <source>
        <dbReference type="SAM" id="Phobius"/>
    </source>
</evidence>
<evidence type="ECO:0000313" key="3">
    <source>
        <dbReference type="Proteomes" id="UP001208570"/>
    </source>
</evidence>
<keyword evidence="1" id="KW-1133">Transmembrane helix</keyword>
<keyword evidence="3" id="KW-1185">Reference proteome</keyword>
<name>A0AAD9IV27_9ANNE</name>
<protein>
    <submittedName>
        <fullName evidence="2">Uncharacterized protein</fullName>
    </submittedName>
</protein>
<sequence length="219" mass="23983">MCCGSKPLHSILALGTVLILAFDVATNWFAFAKFQIEKTVDDDADEMVTIFLGIAASFGSVLWFIAIRNMVAAFKACGKEEDQESVARWEESTSFFQLILQDTAMVVIIYVGFNSISCPLFLELYQNSFTAELALIGALSGSVWKIVRGVFNCLCCCMSKPDTGCGWGCFCFIFRIVTAVLALGIIAFVVYQLFMVNGETDVNRNDCLNMTVVTTASGP</sequence>
<keyword evidence="1" id="KW-0472">Membrane</keyword>
<dbReference type="Proteomes" id="UP001208570">
    <property type="component" value="Unassembled WGS sequence"/>
</dbReference>
<gene>
    <name evidence="2" type="ORF">LSH36_1249g00043</name>
</gene>
<dbReference type="AlphaFoldDB" id="A0AAD9IV27"/>
<accession>A0AAD9IV27</accession>
<organism evidence="2 3">
    <name type="scientific">Paralvinella palmiformis</name>
    <dbReference type="NCBI Taxonomy" id="53620"/>
    <lineage>
        <taxon>Eukaryota</taxon>
        <taxon>Metazoa</taxon>
        <taxon>Spiralia</taxon>
        <taxon>Lophotrochozoa</taxon>
        <taxon>Annelida</taxon>
        <taxon>Polychaeta</taxon>
        <taxon>Sedentaria</taxon>
        <taxon>Canalipalpata</taxon>
        <taxon>Terebellida</taxon>
        <taxon>Terebelliformia</taxon>
        <taxon>Alvinellidae</taxon>
        <taxon>Paralvinella</taxon>
    </lineage>
</organism>
<feature type="transmembrane region" description="Helical" evidence="1">
    <location>
        <begin position="50"/>
        <end position="74"/>
    </location>
</feature>
<feature type="transmembrane region" description="Helical" evidence="1">
    <location>
        <begin position="12"/>
        <end position="30"/>
    </location>
</feature>
<dbReference type="EMBL" id="JAODUP010001250">
    <property type="protein sequence ID" value="KAK2140790.1"/>
    <property type="molecule type" value="Genomic_DNA"/>
</dbReference>